<dbReference type="Proteomes" id="UP000887574">
    <property type="component" value="Unplaced"/>
</dbReference>
<evidence type="ECO:0000313" key="5">
    <source>
        <dbReference type="WBParaSite" id="jg18422"/>
    </source>
</evidence>
<reference evidence="5" key="1">
    <citation type="submission" date="2022-11" db="UniProtKB">
        <authorList>
            <consortium name="WormBaseParasite"/>
        </authorList>
    </citation>
    <scope>IDENTIFICATION</scope>
</reference>
<evidence type="ECO:0000256" key="1">
    <source>
        <dbReference type="ARBA" id="ARBA00023157"/>
    </source>
</evidence>
<keyword evidence="4" id="KW-1185">Reference proteome</keyword>
<dbReference type="PROSITE" id="PS01180">
    <property type="entry name" value="CUB"/>
    <property type="match status" value="1"/>
</dbReference>
<dbReference type="Gene3D" id="2.60.120.290">
    <property type="entry name" value="Spermadhesin, CUB domain"/>
    <property type="match status" value="1"/>
</dbReference>
<dbReference type="SUPFAM" id="SSF49854">
    <property type="entry name" value="Spermadhesin, CUB domain"/>
    <property type="match status" value="1"/>
</dbReference>
<dbReference type="WBParaSite" id="jg18422">
    <property type="protein sequence ID" value="jg18422"/>
    <property type="gene ID" value="jg18422"/>
</dbReference>
<sequence>MNQQEKSTKISLLHDMVQEHRQKSALAIEQKEVLKQQSEYLNSTLMKVRETMWPETGACVNTGSYMCPPKNYNAPAAKICSPGYPNAYGDLNTCIYNIAVKEGSRVELRFLTFSTYSSNTYVKVYDGNSTSSPNLTERMSGNPTISSLKSIKSSGRYLTIKFAANYNYGSIGWQAEYKTIA</sequence>
<organism evidence="4 5">
    <name type="scientific">Ditylenchus dipsaci</name>
    <dbReference type="NCBI Taxonomy" id="166011"/>
    <lineage>
        <taxon>Eukaryota</taxon>
        <taxon>Metazoa</taxon>
        <taxon>Ecdysozoa</taxon>
        <taxon>Nematoda</taxon>
        <taxon>Chromadorea</taxon>
        <taxon>Rhabditida</taxon>
        <taxon>Tylenchina</taxon>
        <taxon>Tylenchomorpha</taxon>
        <taxon>Sphaerularioidea</taxon>
        <taxon>Anguinidae</taxon>
        <taxon>Anguininae</taxon>
        <taxon>Ditylenchus</taxon>
    </lineage>
</organism>
<evidence type="ECO:0000256" key="2">
    <source>
        <dbReference type="PROSITE-ProRule" id="PRU00059"/>
    </source>
</evidence>
<dbReference type="InterPro" id="IPR000859">
    <property type="entry name" value="CUB_dom"/>
</dbReference>
<comment type="caution">
    <text evidence="2">Lacks conserved residue(s) required for the propagation of feature annotation.</text>
</comment>
<dbReference type="SMART" id="SM00042">
    <property type="entry name" value="CUB"/>
    <property type="match status" value="1"/>
</dbReference>
<dbReference type="PANTHER" id="PTHR46908">
    <property type="entry name" value="CUBILIN-LIKE PROTEIN"/>
    <property type="match status" value="1"/>
</dbReference>
<proteinExistence type="predicted"/>
<dbReference type="PANTHER" id="PTHR46908:SF4">
    <property type="entry name" value="TUMOR NECROSIS FACTOR-INDUCIBLE GENE 6 PROTEIN"/>
    <property type="match status" value="1"/>
</dbReference>
<evidence type="ECO:0000313" key="4">
    <source>
        <dbReference type="Proteomes" id="UP000887574"/>
    </source>
</evidence>
<evidence type="ECO:0000259" key="3">
    <source>
        <dbReference type="PROSITE" id="PS01180"/>
    </source>
</evidence>
<name>A0A915DEL6_9BILA</name>
<keyword evidence="1 2" id="KW-1015">Disulfide bond</keyword>
<feature type="disulfide bond" evidence="2">
    <location>
        <begin position="67"/>
        <end position="94"/>
    </location>
</feature>
<accession>A0A915DEL6</accession>
<dbReference type="CDD" id="cd00041">
    <property type="entry name" value="CUB"/>
    <property type="match status" value="1"/>
</dbReference>
<dbReference type="AlphaFoldDB" id="A0A915DEL6"/>
<dbReference type="InterPro" id="IPR035914">
    <property type="entry name" value="Sperma_CUB_dom_sf"/>
</dbReference>
<dbReference type="Pfam" id="PF00431">
    <property type="entry name" value="CUB"/>
    <property type="match status" value="1"/>
</dbReference>
<feature type="domain" description="CUB" evidence="3">
    <location>
        <begin position="67"/>
        <end position="180"/>
    </location>
</feature>
<protein>
    <submittedName>
        <fullName evidence="5">CUB domain-containing protein</fullName>
    </submittedName>
</protein>
<dbReference type="InterPro" id="IPR052129">
    <property type="entry name" value="Spermadhesin-Link_domain"/>
</dbReference>